<dbReference type="Gene3D" id="2.160.20.10">
    <property type="entry name" value="Single-stranded right-handed beta-helix, Pectin lyase-like"/>
    <property type="match status" value="2"/>
</dbReference>
<evidence type="ECO:0000259" key="4">
    <source>
        <dbReference type="Pfam" id="PF18962"/>
    </source>
</evidence>
<reference evidence="5 6" key="1">
    <citation type="submission" date="2020-03" db="EMBL/GenBank/DDBJ databases">
        <title>Genomic Encyclopedia of Type Strains, Phase IV (KMG-IV): sequencing the most valuable type-strain genomes for metagenomic binning, comparative biology and taxonomic classification.</title>
        <authorList>
            <person name="Goeker M."/>
        </authorList>
    </citation>
    <scope>NUCLEOTIDE SEQUENCE [LARGE SCALE GENOMIC DNA]</scope>
    <source>
        <strain evidence="5 6">DSM 101599</strain>
    </source>
</reference>
<dbReference type="InterPro" id="IPR011050">
    <property type="entry name" value="Pectin_lyase_fold/virulence"/>
</dbReference>
<comment type="caution">
    <text evidence="5">The sequence shown here is derived from an EMBL/GenBank/DDBJ whole genome shotgun (WGS) entry which is preliminary data.</text>
</comment>
<name>A0ABX0UC39_9FLAO</name>
<evidence type="ECO:0000313" key="5">
    <source>
        <dbReference type="EMBL" id="NIJ44627.1"/>
    </source>
</evidence>
<dbReference type="Pfam" id="PF18962">
    <property type="entry name" value="Por_Secre_tail"/>
    <property type="match status" value="1"/>
</dbReference>
<feature type="signal peptide" evidence="2">
    <location>
        <begin position="1"/>
        <end position="27"/>
    </location>
</feature>
<dbReference type="Pfam" id="PF13229">
    <property type="entry name" value="Beta_helix"/>
    <property type="match status" value="1"/>
</dbReference>
<protein>
    <submittedName>
        <fullName evidence="5">Parallel beta-helix repeat protein</fullName>
    </submittedName>
</protein>
<dbReference type="InterPro" id="IPR039448">
    <property type="entry name" value="Beta_helix"/>
</dbReference>
<gene>
    <name evidence="5" type="ORF">FHR24_001066</name>
</gene>
<dbReference type="InterPro" id="IPR012334">
    <property type="entry name" value="Pectin_lyas_fold"/>
</dbReference>
<dbReference type="Proteomes" id="UP000745859">
    <property type="component" value="Unassembled WGS sequence"/>
</dbReference>
<dbReference type="NCBIfam" id="TIGR04183">
    <property type="entry name" value="Por_Secre_tail"/>
    <property type="match status" value="1"/>
</dbReference>
<evidence type="ECO:0000313" key="6">
    <source>
        <dbReference type="Proteomes" id="UP000745859"/>
    </source>
</evidence>
<dbReference type="RefSeq" id="WP_167184971.1">
    <property type="nucleotide sequence ID" value="NZ_JAASQL010000001.1"/>
</dbReference>
<dbReference type="EMBL" id="JAASQL010000001">
    <property type="protein sequence ID" value="NIJ44627.1"/>
    <property type="molecule type" value="Genomic_DNA"/>
</dbReference>
<feature type="domain" description="Right handed beta helix" evidence="3">
    <location>
        <begin position="304"/>
        <end position="460"/>
    </location>
</feature>
<organism evidence="5 6">
    <name type="scientific">Wenyingzhuangia heitensis</name>
    <dbReference type="NCBI Taxonomy" id="1487859"/>
    <lineage>
        <taxon>Bacteria</taxon>
        <taxon>Pseudomonadati</taxon>
        <taxon>Bacteroidota</taxon>
        <taxon>Flavobacteriia</taxon>
        <taxon>Flavobacteriales</taxon>
        <taxon>Flavobacteriaceae</taxon>
        <taxon>Wenyingzhuangia</taxon>
    </lineage>
</organism>
<keyword evidence="6" id="KW-1185">Reference proteome</keyword>
<dbReference type="SUPFAM" id="SSF51126">
    <property type="entry name" value="Pectin lyase-like"/>
    <property type="match status" value="1"/>
</dbReference>
<evidence type="ECO:0000256" key="1">
    <source>
        <dbReference type="ARBA" id="ARBA00022729"/>
    </source>
</evidence>
<feature type="domain" description="Secretion system C-terminal sorting" evidence="4">
    <location>
        <begin position="742"/>
        <end position="817"/>
    </location>
</feature>
<sequence length="819" mass="91194">MKNNYLSFFKRRIAFCIMLFSTILSFAAEIHVSKTGVNAPTGRGASSNPYKTISYVFDNNLISNGDIVVIHAGVYRETVVVNTSGVTIKPFEDDKVTISGANWYGDTSWQADGSRPGVFKMTLNKNEVETDFTQLFVDGVHQQIARFPNNTTAVKNYISGSNKEMMNPLDQKSGFAVLLNASKPAGTNATGQVTFSWHDGTPKLPNVTFTNEAIVRGFIGKLRNNIFSYSQDGGQVTRASGNNDRMVTFKSFNEQGNSWGKTDAYSAPEGFGYIMDLSVLDYEGEWFYKQTENTLYYKPVGGTVTGKNFEVKKRKYALKVEANNVTIEKIHVKAATMEVKNAQNLTVSNCSFTYLFPYHYRRTYGVLKEGIVLGNADNTTFESCYIGHTWGSGIVVEPGSDNTVINNSIIEDIGWMGQFTVSLLNNGNNTQITNNTFGRASRFHIRTTESVYTKITDNDFYEAMAMGEDAGSIMFTSTGKSAQLNMNGTLIAWNRIHDLRGIPAYDTTPIYKRQKVVALYLEDVDNYTVHHNIVYNIKGDTYTSKRLQSDGVTPEYTESKGDVMYLGPRNRNLTRKMYYYNNTAWNYDNFLTFWQHDGGGVNDLQYKNNILMSGKPSLVGSISETSLYNFSQAIAVAPLNYNVTTEQIKYVSSAADHYQDAANGNFRLKSSSTYNSGGVTIANITSETDPTIGAWEGSNNWWKERVFNAGSNLTNASFDSLANPNSGLSVDDFKDFDKQLEVYPNPFKDQLNIVFGTDVKDATEVLITIVSFNGSVVLSQKMKVAQGIENSINTSFLASGIYLLEIKYKGGIIFKKIMK</sequence>
<proteinExistence type="predicted"/>
<dbReference type="PANTHER" id="PTHR36453:SF1">
    <property type="entry name" value="RIGHT HANDED BETA HELIX DOMAIN-CONTAINING PROTEIN"/>
    <property type="match status" value="1"/>
</dbReference>
<dbReference type="PANTHER" id="PTHR36453">
    <property type="entry name" value="SECRETED PROTEIN-RELATED"/>
    <property type="match status" value="1"/>
</dbReference>
<keyword evidence="1 2" id="KW-0732">Signal</keyword>
<evidence type="ECO:0000259" key="3">
    <source>
        <dbReference type="Pfam" id="PF13229"/>
    </source>
</evidence>
<feature type="chain" id="PRO_5047386273" evidence="2">
    <location>
        <begin position="28"/>
        <end position="819"/>
    </location>
</feature>
<evidence type="ECO:0000256" key="2">
    <source>
        <dbReference type="SAM" id="SignalP"/>
    </source>
</evidence>
<accession>A0ABX0UC39</accession>
<dbReference type="InterPro" id="IPR026444">
    <property type="entry name" value="Secre_tail"/>
</dbReference>